<feature type="compositionally biased region" description="Acidic residues" evidence="1">
    <location>
        <begin position="81"/>
        <end position="90"/>
    </location>
</feature>
<feature type="region of interest" description="Disordered" evidence="1">
    <location>
        <begin position="68"/>
        <end position="99"/>
    </location>
</feature>
<keyword evidence="5" id="KW-1185">Reference proteome</keyword>
<dbReference type="InterPro" id="IPR026004">
    <property type="entry name" value="Septum_form"/>
</dbReference>
<feature type="transmembrane region" description="Helical" evidence="2">
    <location>
        <begin position="38"/>
        <end position="62"/>
    </location>
</feature>
<evidence type="ECO:0000256" key="2">
    <source>
        <dbReference type="SAM" id="Phobius"/>
    </source>
</evidence>
<name>A0A286DJH6_9ACTN</name>
<gene>
    <name evidence="4" type="ORF">SAMN06297387_101298</name>
</gene>
<organism evidence="4 5">
    <name type="scientific">Streptomyces zhaozhouensis</name>
    <dbReference type="NCBI Taxonomy" id="1300267"/>
    <lineage>
        <taxon>Bacteria</taxon>
        <taxon>Bacillati</taxon>
        <taxon>Actinomycetota</taxon>
        <taxon>Actinomycetes</taxon>
        <taxon>Kitasatosporales</taxon>
        <taxon>Streptomycetaceae</taxon>
        <taxon>Streptomyces</taxon>
    </lineage>
</organism>
<feature type="transmembrane region" description="Helical" evidence="2">
    <location>
        <begin position="6"/>
        <end position="26"/>
    </location>
</feature>
<dbReference type="EMBL" id="OCNE01000001">
    <property type="protein sequence ID" value="SOD58733.1"/>
    <property type="molecule type" value="Genomic_DNA"/>
</dbReference>
<dbReference type="Pfam" id="PF13845">
    <property type="entry name" value="Septum_form"/>
    <property type="match status" value="1"/>
</dbReference>
<keyword evidence="2" id="KW-0472">Membrane</keyword>
<evidence type="ECO:0000259" key="3">
    <source>
        <dbReference type="Pfam" id="PF13845"/>
    </source>
</evidence>
<feature type="domain" description="Septum formation-related" evidence="3">
    <location>
        <begin position="107"/>
        <end position="211"/>
    </location>
</feature>
<evidence type="ECO:0000313" key="4">
    <source>
        <dbReference type="EMBL" id="SOD58733.1"/>
    </source>
</evidence>
<protein>
    <submittedName>
        <fullName evidence="4">Septum formation</fullName>
    </submittedName>
</protein>
<dbReference type="Proteomes" id="UP000219072">
    <property type="component" value="Unassembled WGS sequence"/>
</dbReference>
<keyword evidence="2" id="KW-0812">Transmembrane</keyword>
<dbReference type="AlphaFoldDB" id="A0A286DJH6"/>
<reference evidence="4 5" key="1">
    <citation type="submission" date="2017-09" db="EMBL/GenBank/DDBJ databases">
        <authorList>
            <person name="Ehlers B."/>
            <person name="Leendertz F.H."/>
        </authorList>
    </citation>
    <scope>NUCLEOTIDE SEQUENCE [LARGE SCALE GENOMIC DNA]</scope>
    <source>
        <strain evidence="4 5">CGMCC 4.7095</strain>
    </source>
</reference>
<proteinExistence type="predicted"/>
<sequence length="342" mass="36631">MAVWAFVASLVALFPVALALGVVALGRLAGGRGRGRGLATAALALAGAQVVALAVGVSWTVMEDDVSGNRVAEARERERPDDEEPGGEAPDEGRGEREELVFGDVEAGDCFDTVYGMEATADSVTVVPCEGPHDGEVFGAVQLTEYLPDDAFPGADVLLEHAERECSRLVPPYVLDTWAVPLDVTTAYYRPEPEGWEWGDREILCFFGQLDGEPLTGSLRGDAAALDAESLAYLELTGPLEIAVWAEPVRGTVNVAGGRLWAREMVAAIEDETEALPAHDWSLIAEPVARLVEAREVSLGVWREAASARDEDSFWAAVDEGYATMGIDVEFEIRELLGLATE</sequence>
<evidence type="ECO:0000256" key="1">
    <source>
        <dbReference type="SAM" id="MobiDB-lite"/>
    </source>
</evidence>
<accession>A0A286DJH6</accession>
<keyword evidence="2" id="KW-1133">Transmembrane helix</keyword>
<evidence type="ECO:0000313" key="5">
    <source>
        <dbReference type="Proteomes" id="UP000219072"/>
    </source>
</evidence>